<gene>
    <name evidence="2" type="ORF">UXM345_LOCUS14818</name>
</gene>
<feature type="region of interest" description="Disordered" evidence="1">
    <location>
        <begin position="900"/>
        <end position="920"/>
    </location>
</feature>
<proteinExistence type="predicted"/>
<feature type="region of interest" description="Disordered" evidence="1">
    <location>
        <begin position="1361"/>
        <end position="1399"/>
    </location>
</feature>
<evidence type="ECO:0000313" key="2">
    <source>
        <dbReference type="EMBL" id="CAF3976971.1"/>
    </source>
</evidence>
<feature type="compositionally biased region" description="Basic residues" evidence="1">
    <location>
        <begin position="900"/>
        <end position="916"/>
    </location>
</feature>
<sequence length="1399" mass="161303">MGYTLPPPGNREWSTNDCRSQLLTLYDRPNNFTRRLKHESIQVFDAKLNILGAVSGDLIIRALMRQAAGSMADALYERTILWPLDGDIIPTASCITDLDSSKYMSLEQFAMVLSFIENIDLYFDENANEQMIKWCDNLKRQSAAEKQNDHMAARLGKSVQNWHRIVGFLYIVELAHSFGIKYLEKYSSFPNNGEVTTDFIDDMQYIYAEYLINHNVGEIQHHITLDIVERCCDLITGNIEQYKLLMYLTPEDRLTEEGSSTSSLTSLKNEPANEPISKKQKRIIRLQPRMTEIMSRILLYRSLIFTSTNLYIDRVIKRSASILGLALTNLIEYGLIHAVKKGLLSSKWTTVYVKILPDPYSTDDQMKFEFKLSELGISSLNLESLRDTCHELLIEGKGNVSEELIQFLQKPEYRELSLDMTTLIQRYNNCQPIDNEDVNFSHEPASATTIESTSVTHDSSCDTDTVWNAGNHLLAKMCEREEHADSNFNIVPDEMTTNAFQGHFELDSNTLFDDITTHISDGQQNTLENIDNYTDGNYFILCQLDSVSQEKRTSRFGTLTFMFYLHHRWSIYDPLRAVNIANEYRKNLGTIHSNEIINGVLVSFHSRPDVQLIPRNMFDHDSCYSNSIFMHLVPFTDICSLCDQQLTASHSHSRQVKVICAQRKLVFGTLFWLECRHLGKHKKVPPYFIFPNFIRTAREHIYTLISLYHGKCVYIEGDYALSRAVVTTYSSNVVNHVRSWWKTADSLNLEAFNQDLEQVQPLCWKRLAQVLLVYHVLQFNLTMGCLNVKIPMSLNDFDDWIWNNYPKMLSWFIYLWSSHKQLIGPCHEKCSAAVIIDGHQKCRRRVCRYKDVEVKTDEFDKIVIGCCRSPMYRSHYCSLHRDQQLPAATSLSASNGYRTRFKGRKSPCKSGSKKRRNEGFGATSCRTSKAQSDAYIRRCSRSFGLIACVTNCRVFVSFGEIFRSETLREILHLLFSTIRVAGNLPPAACYDDGCHLVQYLHNHIGKDIVATDAATLLSNVKFSVDRTHFENHVGEWCLANMNPDDNRLLDEVNTEAAEQNFSWLKNYSSIIAALGWRRAPVFLLLLFHMKNLALCHVRPNRVFDIVNNCVVVPDVSLPHSERITQVVETNSSLHSERESPRKIDESACDEKKINVGIPMMEPTNTDWAAQIMSMSNEQIFDRLKQLGCNPPTINNNNRMYGLAMIYNSELELNSDVDDMVSDDQDMEQKLLCKEQRLVSPKTTCQVNWNDYMEMTKQDIQYGLRYAITQWEGEQDEVRVQFKRMRLSEDPQNDERVLQTQFVLDDIVQQICFTENKYIDYGEIDDYELAALSEKYEKEYYGYLSDNELILAMDRLFPEEEPMSPYLSTNSTETTSIIESPSSTEDMELQKSIEDNHEFN</sequence>
<accession>A0A819MBK7</accession>
<comment type="caution">
    <text evidence="2">The sequence shown here is derived from an EMBL/GenBank/DDBJ whole genome shotgun (WGS) entry which is preliminary data.</text>
</comment>
<evidence type="ECO:0000256" key="1">
    <source>
        <dbReference type="SAM" id="MobiDB-lite"/>
    </source>
</evidence>
<organism evidence="2 3">
    <name type="scientific">Rotaria magnacalcarata</name>
    <dbReference type="NCBI Taxonomy" id="392030"/>
    <lineage>
        <taxon>Eukaryota</taxon>
        <taxon>Metazoa</taxon>
        <taxon>Spiralia</taxon>
        <taxon>Gnathifera</taxon>
        <taxon>Rotifera</taxon>
        <taxon>Eurotatoria</taxon>
        <taxon>Bdelloidea</taxon>
        <taxon>Philodinida</taxon>
        <taxon>Philodinidae</taxon>
        <taxon>Rotaria</taxon>
    </lineage>
</organism>
<protein>
    <submittedName>
        <fullName evidence="2">Uncharacterized protein</fullName>
    </submittedName>
</protein>
<reference evidence="2" key="1">
    <citation type="submission" date="2021-02" db="EMBL/GenBank/DDBJ databases">
        <authorList>
            <person name="Nowell W R."/>
        </authorList>
    </citation>
    <scope>NUCLEOTIDE SEQUENCE</scope>
</reference>
<name>A0A819MBK7_9BILA</name>
<evidence type="ECO:0000313" key="3">
    <source>
        <dbReference type="Proteomes" id="UP000663842"/>
    </source>
</evidence>
<dbReference type="Proteomes" id="UP000663842">
    <property type="component" value="Unassembled WGS sequence"/>
</dbReference>
<feature type="compositionally biased region" description="Low complexity" evidence="1">
    <location>
        <begin position="1367"/>
        <end position="1383"/>
    </location>
</feature>
<dbReference type="EMBL" id="CAJOBF010001711">
    <property type="protein sequence ID" value="CAF3976971.1"/>
    <property type="molecule type" value="Genomic_DNA"/>
</dbReference>
<feature type="compositionally biased region" description="Basic and acidic residues" evidence="1">
    <location>
        <begin position="1387"/>
        <end position="1399"/>
    </location>
</feature>